<sequence>MATPGKASERIRSIYGGSPTRITINRPKGAYQVTSVNQKMPNDSSKSSRKSTQAYQKAASEPGVPYKPPRVPNSRLVDGHVNAHSKLQHPHPDKTAATDTYFGNACFGRRDLDMRKQPDSRGRRISDSHTLASFENTMAAKSTTYNRKLRSMSPTKKLSQLFPSKSFNSVSELLTVKLPDGRVLILDELGEQSIGEALVGYMRTMEKPMECVDASTDRVIPWKTATRDLNGRALYIREIGGLNSVVISQNPQSGRRLEKRASARVDNMISLHNWFSYCASTVPDEVTLADKYEVNCLLENPPSSTPPSRRQSKFGRRDKEVKAVSGAETDAIFHASTPDSPRLSSSNPRLDEPLTATRISEYRNRLFSIKQNWEDVVRPNRELTKKEMKKQAAIWEVLVTELNYINDLRCILDNYIAPFLRHREKLFLNLEPVQIFSNLEQVYQANLRLWFGYLHKAYRRVSESGELLSAEILEPGFLQIPQLFWPYPKYCSDLPRCQKYVKHARINNATFATFLQWADKSCPEQRESLWDQLAKPFKRITKYPLMLENIQQYCDDPEEMECLSRVSSQVKAFVRTIDSHLEPSEPRAQMDALVDELMFPDYNENPGDGYQYFYDHFRRSSLLEDIELPAPVVLTMSDIRAIQDTHILGEVELGIASHQSRPSLDYSDLTSPFSMGENCFAFNPMNATSPLRSSTFNLSDFSGAPKDRVRRISSLKSISSIDVEAEAIPVYLSRWIPPKGYNSTKLAPTILDRIRSANVPSGLRRTVPRRLLFRGPLRFREGQGKWSDVTCFLLTDQLLITKTYKRESGDSKLRYKVCRVPIRLDKLAVNKLKDNDGFACAALDDFHMIIHLYTFLPLSQNGEEWCSQLRKAQANYIQLMRPEILVATTRPHSDLTCSQDSSLAGQTDPGGKPRSSRRTLLSLARMNSEDVMSSSSVFVDNGKPFRPGSSASVTDQKLIVMDMRFRPTPPDHQRRNLSSTPQRATVVRRRLPSHDATGSNSNRYDLNQMEEIKFDLGKQDRGVTDPNRVRNREAQSQVQGISNQGLHYFRSKNIPSMSQDETIASVSTFPRRHSVMDVFSYFQQPTKSGSTVQLIESEPNQNDICAFNSESFPNDATPKQFRNSICRPRMNTAESSHAVPPDASNVVNRVNNRSTANHEKRSDMCRMNARTDRNISTRL</sequence>
<reference evidence="3 4" key="2">
    <citation type="journal article" date="2021" name="Genomics">
        <title>High-quality reference genome for Clonorchis sinensis.</title>
        <authorList>
            <person name="Young N.D."/>
            <person name="Stroehlein A.J."/>
            <person name="Kinkar L."/>
            <person name="Wang T."/>
            <person name="Sohn W.M."/>
            <person name="Chang B.C.H."/>
            <person name="Kaur P."/>
            <person name="Weisz D."/>
            <person name="Dudchenko O."/>
            <person name="Aiden E.L."/>
            <person name="Korhonen P.K."/>
            <person name="Gasser R.B."/>
        </authorList>
    </citation>
    <scope>NUCLEOTIDE SEQUENCE [LARGE SCALE GENOMIC DNA]</scope>
    <source>
        <strain evidence="3">Cs-k2</strain>
    </source>
</reference>
<dbReference type="GO" id="GO:0030424">
    <property type="term" value="C:axon"/>
    <property type="evidence" value="ECO:0007669"/>
    <property type="project" value="TreeGrafter"/>
</dbReference>
<feature type="region of interest" description="Disordered" evidence="1">
    <location>
        <begin position="966"/>
        <end position="1002"/>
    </location>
</feature>
<feature type="region of interest" description="Disordered" evidence="1">
    <location>
        <begin position="298"/>
        <end position="323"/>
    </location>
</feature>
<evidence type="ECO:0000313" key="3">
    <source>
        <dbReference type="EMBL" id="KAG5452927.1"/>
    </source>
</evidence>
<dbReference type="GO" id="GO:0005886">
    <property type="term" value="C:plasma membrane"/>
    <property type="evidence" value="ECO:0007669"/>
    <property type="project" value="TreeGrafter"/>
</dbReference>
<feature type="region of interest" description="Disordered" evidence="1">
    <location>
        <begin position="1132"/>
        <end position="1179"/>
    </location>
</feature>
<dbReference type="PANTHER" id="PTHR13217">
    <property type="entry name" value="PLECKSTRIN HOMOLOGY DOMAIN-CONTAINING FAMILY G MEMBER 7"/>
    <property type="match status" value="1"/>
</dbReference>
<dbReference type="EMBL" id="NIRI02000013">
    <property type="protein sequence ID" value="KAG5452927.1"/>
    <property type="molecule type" value="Genomic_DNA"/>
</dbReference>
<feature type="domain" description="DH" evidence="2">
    <location>
        <begin position="389"/>
        <end position="580"/>
    </location>
</feature>
<dbReference type="SUPFAM" id="SSF50729">
    <property type="entry name" value="PH domain-like"/>
    <property type="match status" value="1"/>
</dbReference>
<dbReference type="Pfam" id="PF00621">
    <property type="entry name" value="RhoGEF"/>
    <property type="match status" value="1"/>
</dbReference>
<dbReference type="SUPFAM" id="SSF48065">
    <property type="entry name" value="DBL homology domain (DH-domain)"/>
    <property type="match status" value="1"/>
</dbReference>
<reference evidence="3 4" key="1">
    <citation type="journal article" date="2018" name="Biotechnol. Adv.">
        <title>Improved genomic resources and new bioinformatic workflow for the carcinogenic parasite Clonorchis sinensis: Biotechnological implications.</title>
        <authorList>
            <person name="Wang D."/>
            <person name="Korhonen P.K."/>
            <person name="Gasser R.B."/>
            <person name="Young N.D."/>
        </authorList>
    </citation>
    <scope>NUCLEOTIDE SEQUENCE [LARGE SCALE GENOMIC DNA]</scope>
    <source>
        <strain evidence="3">Cs-k2</strain>
    </source>
</reference>
<evidence type="ECO:0000259" key="2">
    <source>
        <dbReference type="PROSITE" id="PS50010"/>
    </source>
</evidence>
<comment type="caution">
    <text evidence="3">The sequence shown here is derived from an EMBL/GenBank/DDBJ whole genome shotgun (WGS) entry which is preliminary data.</text>
</comment>
<organism evidence="3 4">
    <name type="scientific">Clonorchis sinensis</name>
    <name type="common">Chinese liver fluke</name>
    <dbReference type="NCBI Taxonomy" id="79923"/>
    <lineage>
        <taxon>Eukaryota</taxon>
        <taxon>Metazoa</taxon>
        <taxon>Spiralia</taxon>
        <taxon>Lophotrochozoa</taxon>
        <taxon>Platyhelminthes</taxon>
        <taxon>Trematoda</taxon>
        <taxon>Digenea</taxon>
        <taxon>Opisthorchiida</taxon>
        <taxon>Opisthorchiata</taxon>
        <taxon>Opisthorchiidae</taxon>
        <taxon>Clonorchis</taxon>
    </lineage>
</organism>
<dbReference type="CDD" id="cd13244">
    <property type="entry name" value="PH_PLEKHG5_G6"/>
    <property type="match status" value="1"/>
</dbReference>
<dbReference type="InterPro" id="IPR011993">
    <property type="entry name" value="PH-like_dom_sf"/>
</dbReference>
<dbReference type="GO" id="GO:0030139">
    <property type="term" value="C:endocytic vesicle"/>
    <property type="evidence" value="ECO:0007669"/>
    <property type="project" value="TreeGrafter"/>
</dbReference>
<dbReference type="CDD" id="cd00160">
    <property type="entry name" value="RhoGEF"/>
    <property type="match status" value="1"/>
</dbReference>
<dbReference type="InterPro" id="IPR000219">
    <property type="entry name" value="DH_dom"/>
</dbReference>
<dbReference type="PANTHER" id="PTHR13217:SF11">
    <property type="entry name" value="PLECKSTRIN HOMOLOGY DOMAIN-CONTAINING FAMILY G MEMBER 5"/>
    <property type="match status" value="1"/>
</dbReference>
<dbReference type="Gene3D" id="1.20.900.10">
    <property type="entry name" value="Dbl homology (DH) domain"/>
    <property type="match status" value="1"/>
</dbReference>
<dbReference type="GO" id="GO:0007266">
    <property type="term" value="P:Rho protein signal transduction"/>
    <property type="evidence" value="ECO:0007669"/>
    <property type="project" value="TreeGrafter"/>
</dbReference>
<dbReference type="Gene3D" id="2.30.29.30">
    <property type="entry name" value="Pleckstrin-homology domain (PH domain)/Phosphotyrosine-binding domain (PTB)"/>
    <property type="match status" value="1"/>
</dbReference>
<feature type="compositionally biased region" description="Polar residues" evidence="1">
    <location>
        <begin position="32"/>
        <end position="55"/>
    </location>
</feature>
<gene>
    <name evidence="3" type="ORF">CSKR_107476</name>
</gene>
<dbReference type="AlphaFoldDB" id="A0A8T1MU63"/>
<feature type="region of interest" description="Disordered" evidence="1">
    <location>
        <begin position="1"/>
        <end position="71"/>
    </location>
</feature>
<dbReference type="SMART" id="SM00325">
    <property type="entry name" value="RhoGEF"/>
    <property type="match status" value="1"/>
</dbReference>
<dbReference type="GO" id="GO:0043542">
    <property type="term" value="P:endothelial cell migration"/>
    <property type="evidence" value="ECO:0007669"/>
    <property type="project" value="TreeGrafter"/>
</dbReference>
<dbReference type="PROSITE" id="PS50010">
    <property type="entry name" value="DH_2"/>
    <property type="match status" value="1"/>
</dbReference>
<name>A0A8T1MU63_CLOSI</name>
<evidence type="ECO:0000256" key="1">
    <source>
        <dbReference type="SAM" id="MobiDB-lite"/>
    </source>
</evidence>
<feature type="compositionally biased region" description="Polar residues" evidence="1">
    <location>
        <begin position="895"/>
        <end position="905"/>
    </location>
</feature>
<keyword evidence="4" id="KW-1185">Reference proteome</keyword>
<dbReference type="Proteomes" id="UP000286415">
    <property type="component" value="Unassembled WGS sequence"/>
</dbReference>
<dbReference type="GO" id="GO:0005085">
    <property type="term" value="F:guanyl-nucleotide exchange factor activity"/>
    <property type="evidence" value="ECO:0007669"/>
    <property type="project" value="InterPro"/>
</dbReference>
<accession>A0A8T1MU63</accession>
<feature type="compositionally biased region" description="Basic and acidic residues" evidence="1">
    <location>
        <begin position="1156"/>
        <end position="1179"/>
    </location>
</feature>
<evidence type="ECO:0000313" key="4">
    <source>
        <dbReference type="Proteomes" id="UP000286415"/>
    </source>
</evidence>
<feature type="region of interest" description="Disordered" evidence="1">
    <location>
        <begin position="891"/>
        <end position="916"/>
    </location>
</feature>
<proteinExistence type="predicted"/>
<dbReference type="InterPro" id="IPR035899">
    <property type="entry name" value="DBL_dom_sf"/>
</dbReference>
<protein>
    <submittedName>
        <fullName evidence="3">Pleckstrin y domain-containing G member 5</fullName>
    </submittedName>
</protein>
<dbReference type="InterPro" id="IPR040181">
    <property type="entry name" value="PKHG5/7"/>
</dbReference>
<dbReference type="OrthoDB" id="660555at2759"/>